<accession>A0ABV5GHH9</accession>
<proteinExistence type="predicted"/>
<organism evidence="1 2">
    <name type="scientific">Flavobacterium paronense</name>
    <dbReference type="NCBI Taxonomy" id="1392775"/>
    <lineage>
        <taxon>Bacteria</taxon>
        <taxon>Pseudomonadati</taxon>
        <taxon>Bacteroidota</taxon>
        <taxon>Flavobacteriia</taxon>
        <taxon>Flavobacteriales</taxon>
        <taxon>Flavobacteriaceae</taxon>
        <taxon>Flavobacterium</taxon>
    </lineage>
</organism>
<sequence>MLIPISNAFAQDLNTVITKENPKHPADLPNDGITSPTHKKYMGKIVFSKKEAALEWGKEIESDFTNKFTLGGPDPIYLRVYMNNSLSNYITRLSEKDRRSSKDITAAYSFKLYLDGIPILYSRYGTRSAFSLEEKQTFTTFRSSFYKDDGYSKGTNVFKNFLSKTEDKLTPGDHKIKVEVYPMDDYDDVFLAPMVASGEFTLTVSANAFNLNDDAVCLPKAMMQDKKIEAGMLKAFNNSEGEGKIARIVESDWTIERNQTTGIILRHAIDGIIAFTKNGKCKYQVFGFAQDYDGTKFQDRIYLVSVGSSKDINCSCLK</sequence>
<gene>
    <name evidence="1" type="ORF">ACFFUU_13300</name>
</gene>
<keyword evidence="2" id="KW-1185">Reference proteome</keyword>
<evidence type="ECO:0000313" key="1">
    <source>
        <dbReference type="EMBL" id="MFB9090586.1"/>
    </source>
</evidence>
<dbReference type="RefSeq" id="WP_379692011.1">
    <property type="nucleotide sequence ID" value="NZ_JBHMFB010000044.1"/>
</dbReference>
<protein>
    <submittedName>
        <fullName evidence="1">Uncharacterized protein</fullName>
    </submittedName>
</protein>
<dbReference type="Proteomes" id="UP001589576">
    <property type="component" value="Unassembled WGS sequence"/>
</dbReference>
<reference evidence="1 2" key="1">
    <citation type="submission" date="2024-09" db="EMBL/GenBank/DDBJ databases">
        <authorList>
            <person name="Sun Q."/>
            <person name="Mori K."/>
        </authorList>
    </citation>
    <scope>NUCLEOTIDE SEQUENCE [LARGE SCALE GENOMIC DNA]</scope>
    <source>
        <strain evidence="1 2">CECT 8460</strain>
    </source>
</reference>
<name>A0ABV5GHH9_9FLAO</name>
<evidence type="ECO:0000313" key="2">
    <source>
        <dbReference type="Proteomes" id="UP001589576"/>
    </source>
</evidence>
<comment type="caution">
    <text evidence="1">The sequence shown here is derived from an EMBL/GenBank/DDBJ whole genome shotgun (WGS) entry which is preliminary data.</text>
</comment>
<dbReference type="EMBL" id="JBHMFB010000044">
    <property type="protein sequence ID" value="MFB9090586.1"/>
    <property type="molecule type" value="Genomic_DNA"/>
</dbReference>